<sequence>LHSLICWKIFSQLLLVCLLLIVVCWLTFEKSLFVFLFSSAMIIGQLLLFYFFFVSDFDRTISHKIGNCPILSAKVDENAQDACHKDEDCPGRRICCRTVLGRVCMYPEKMIAVERKGRCPLFTGKVKLDARDQCVRFDDCDENRLCCQTISGKVCLKPELRPAKEIEKIRRECPKFFGPKFQNSIDRCDIDDDCERGWTCCDTAGGRRCLLPD</sequence>
<dbReference type="SUPFAM" id="SSF57256">
    <property type="entry name" value="Elafin-like"/>
    <property type="match status" value="3"/>
</dbReference>
<dbReference type="InterPro" id="IPR036645">
    <property type="entry name" value="Elafin-like_sf"/>
</dbReference>
<dbReference type="Gene3D" id="4.10.75.10">
    <property type="entry name" value="Elafin-like"/>
    <property type="match status" value="3"/>
</dbReference>
<organism evidence="3 4">
    <name type="scientific">Trichinella spiralis</name>
    <name type="common">Trichina worm</name>
    <dbReference type="NCBI Taxonomy" id="6334"/>
    <lineage>
        <taxon>Eukaryota</taxon>
        <taxon>Metazoa</taxon>
        <taxon>Ecdysozoa</taxon>
        <taxon>Nematoda</taxon>
        <taxon>Enoplea</taxon>
        <taxon>Dorylaimia</taxon>
        <taxon>Trichinellida</taxon>
        <taxon>Trichinellidae</taxon>
        <taxon>Trichinella</taxon>
    </lineage>
</organism>
<dbReference type="InterPro" id="IPR050514">
    <property type="entry name" value="WAP_four-disulfide_core"/>
</dbReference>
<name>A0A0V1AW01_TRISP</name>
<dbReference type="PANTHER" id="PTHR19441:SF95">
    <property type="entry name" value="PERLWAPIN ISOFORM X1"/>
    <property type="match status" value="1"/>
</dbReference>
<dbReference type="STRING" id="6334.A0A0V1AW01"/>
<dbReference type="EMBL" id="JYDH01000186">
    <property type="protein sequence ID" value="KRY28933.1"/>
    <property type="molecule type" value="Genomic_DNA"/>
</dbReference>
<dbReference type="InParanoid" id="A0A0V1AW01"/>
<evidence type="ECO:0000313" key="3">
    <source>
        <dbReference type="EMBL" id="KRY28933.1"/>
    </source>
</evidence>
<evidence type="ECO:0000256" key="1">
    <source>
        <dbReference type="SAM" id="Phobius"/>
    </source>
</evidence>
<dbReference type="PROSITE" id="PS51390">
    <property type="entry name" value="WAP"/>
    <property type="match status" value="1"/>
</dbReference>
<dbReference type="Pfam" id="PF00095">
    <property type="entry name" value="WAP"/>
    <property type="match status" value="3"/>
</dbReference>
<feature type="transmembrane region" description="Helical" evidence="1">
    <location>
        <begin position="34"/>
        <end position="54"/>
    </location>
</feature>
<evidence type="ECO:0000259" key="2">
    <source>
        <dbReference type="PROSITE" id="PS51390"/>
    </source>
</evidence>
<dbReference type="GO" id="GO:0004867">
    <property type="term" value="F:serine-type endopeptidase inhibitor activity"/>
    <property type="evidence" value="ECO:0007669"/>
    <property type="project" value="TreeGrafter"/>
</dbReference>
<keyword evidence="1" id="KW-1133">Transmembrane helix</keyword>
<gene>
    <name evidence="3" type="primary">Slpi</name>
    <name evidence="3" type="ORF">T01_7513</name>
</gene>
<proteinExistence type="predicted"/>
<dbReference type="SMART" id="SM00217">
    <property type="entry name" value="WAP"/>
    <property type="match status" value="3"/>
</dbReference>
<feature type="non-terminal residue" evidence="3">
    <location>
        <position position="1"/>
    </location>
</feature>
<dbReference type="Proteomes" id="UP000054776">
    <property type="component" value="Unassembled WGS sequence"/>
</dbReference>
<keyword evidence="1" id="KW-0472">Membrane</keyword>
<keyword evidence="1" id="KW-0812">Transmembrane</keyword>
<protein>
    <submittedName>
        <fullName evidence="3">Antileukoproteinase</fullName>
    </submittedName>
</protein>
<keyword evidence="4" id="KW-1185">Reference proteome</keyword>
<dbReference type="OrthoDB" id="196393at2759"/>
<reference evidence="3 4" key="1">
    <citation type="submission" date="2015-01" db="EMBL/GenBank/DDBJ databases">
        <title>Evolution of Trichinella species and genotypes.</title>
        <authorList>
            <person name="Korhonen P.K."/>
            <person name="Edoardo P."/>
            <person name="Giuseppe L.R."/>
            <person name="Gasser R.B."/>
        </authorList>
    </citation>
    <scope>NUCLEOTIDE SEQUENCE [LARGE SCALE GENOMIC DNA]</scope>
    <source>
        <strain evidence="3">ISS3</strain>
    </source>
</reference>
<comment type="caution">
    <text evidence="3">The sequence shown here is derived from an EMBL/GenBank/DDBJ whole genome shotgun (WGS) entry which is preliminary data.</text>
</comment>
<accession>A0A0V1AW01</accession>
<dbReference type="AlphaFoldDB" id="A0A0V1AW01"/>
<feature type="transmembrane region" description="Helical" evidence="1">
    <location>
        <begin position="9"/>
        <end position="28"/>
    </location>
</feature>
<dbReference type="InterPro" id="IPR008197">
    <property type="entry name" value="WAP_dom"/>
</dbReference>
<dbReference type="GO" id="GO:0005615">
    <property type="term" value="C:extracellular space"/>
    <property type="evidence" value="ECO:0007669"/>
    <property type="project" value="TreeGrafter"/>
</dbReference>
<evidence type="ECO:0000313" key="4">
    <source>
        <dbReference type="Proteomes" id="UP000054776"/>
    </source>
</evidence>
<dbReference type="PANTHER" id="PTHR19441">
    <property type="entry name" value="WHEY ACDIC PROTEIN WAP"/>
    <property type="match status" value="1"/>
</dbReference>
<feature type="domain" description="WAP" evidence="2">
    <location>
        <begin position="61"/>
        <end position="108"/>
    </location>
</feature>